<sequence length="107" mass="11740">MQVVIDDALATALGVSRIGQLPELPAQPGRGNQREEKSHLAVKGKRRFMLRAKIGWSLSERSYRSVACYMRIATVRRFGTAGGQDIERSNESSFPQSPMTNTASAST</sequence>
<keyword evidence="3" id="KW-1185">Reference proteome</keyword>
<protein>
    <recommendedName>
        <fullName evidence="4">Transposase DDE domain-containing protein</fullName>
    </recommendedName>
</protein>
<proteinExistence type="predicted"/>
<name>A0A4Y4F2E9_9GAMM</name>
<reference evidence="2 3" key="1">
    <citation type="submission" date="2019-06" db="EMBL/GenBank/DDBJ databases">
        <title>Whole genome shotgun sequence of Halomonas halmophila NBRC 15537.</title>
        <authorList>
            <person name="Hosoyama A."/>
            <person name="Uohara A."/>
            <person name="Ohji S."/>
            <person name="Ichikawa N."/>
        </authorList>
    </citation>
    <scope>NUCLEOTIDE SEQUENCE [LARGE SCALE GENOMIC DNA]</scope>
    <source>
        <strain evidence="2 3">NBRC 15537</strain>
    </source>
</reference>
<evidence type="ECO:0000256" key="1">
    <source>
        <dbReference type="SAM" id="MobiDB-lite"/>
    </source>
</evidence>
<evidence type="ECO:0000313" key="3">
    <source>
        <dbReference type="Proteomes" id="UP000319812"/>
    </source>
</evidence>
<accession>A0A4Y4F2E9</accession>
<gene>
    <name evidence="2" type="ORF">HHA01_18020</name>
</gene>
<dbReference type="AlphaFoldDB" id="A0A4Y4F2E9"/>
<evidence type="ECO:0008006" key="4">
    <source>
        <dbReference type="Google" id="ProtNLM"/>
    </source>
</evidence>
<organism evidence="2 3">
    <name type="scientific">Halomonas halmophila</name>
    <dbReference type="NCBI Taxonomy" id="252"/>
    <lineage>
        <taxon>Bacteria</taxon>
        <taxon>Pseudomonadati</taxon>
        <taxon>Pseudomonadota</taxon>
        <taxon>Gammaproteobacteria</taxon>
        <taxon>Oceanospirillales</taxon>
        <taxon>Halomonadaceae</taxon>
        <taxon>Halomonas</taxon>
    </lineage>
</organism>
<feature type="compositionally biased region" description="Polar residues" evidence="1">
    <location>
        <begin position="91"/>
        <end position="107"/>
    </location>
</feature>
<feature type="region of interest" description="Disordered" evidence="1">
    <location>
        <begin position="20"/>
        <end position="40"/>
    </location>
</feature>
<dbReference type="EMBL" id="BJOC01000023">
    <property type="protein sequence ID" value="GED22825.1"/>
    <property type="molecule type" value="Genomic_DNA"/>
</dbReference>
<comment type="caution">
    <text evidence="2">The sequence shown here is derived from an EMBL/GenBank/DDBJ whole genome shotgun (WGS) entry which is preliminary data.</text>
</comment>
<evidence type="ECO:0000313" key="2">
    <source>
        <dbReference type="EMBL" id="GED22825.1"/>
    </source>
</evidence>
<feature type="region of interest" description="Disordered" evidence="1">
    <location>
        <begin position="80"/>
        <end position="107"/>
    </location>
</feature>
<dbReference type="Proteomes" id="UP000319812">
    <property type="component" value="Unassembled WGS sequence"/>
</dbReference>